<dbReference type="GO" id="GO:0000981">
    <property type="term" value="F:DNA-binding transcription factor activity, RNA polymerase II-specific"/>
    <property type="evidence" value="ECO:0007669"/>
    <property type="project" value="TreeGrafter"/>
</dbReference>
<feature type="region of interest" description="Disordered" evidence="5">
    <location>
        <begin position="127"/>
        <end position="147"/>
    </location>
</feature>
<gene>
    <name evidence="7" type="ORF">EK21DRAFT_62071</name>
</gene>
<feature type="region of interest" description="Disordered" evidence="5">
    <location>
        <begin position="196"/>
        <end position="253"/>
    </location>
</feature>
<keyword evidence="3" id="KW-0862">Zinc</keyword>
<name>A0A9P4HC83_9PLEO</name>
<evidence type="ECO:0000313" key="8">
    <source>
        <dbReference type="Proteomes" id="UP000799777"/>
    </source>
</evidence>
<dbReference type="SUPFAM" id="SSF57667">
    <property type="entry name" value="beta-beta-alpha zinc fingers"/>
    <property type="match status" value="1"/>
</dbReference>
<dbReference type="PANTHER" id="PTHR23235">
    <property type="entry name" value="KRUEPPEL-LIKE TRANSCRIPTION FACTOR"/>
    <property type="match status" value="1"/>
</dbReference>
<feature type="compositionally biased region" description="Polar residues" evidence="5">
    <location>
        <begin position="226"/>
        <end position="244"/>
    </location>
</feature>
<dbReference type="SMART" id="SM00355">
    <property type="entry name" value="ZnF_C2H2"/>
    <property type="match status" value="2"/>
</dbReference>
<dbReference type="Proteomes" id="UP000799777">
    <property type="component" value="Unassembled WGS sequence"/>
</dbReference>
<dbReference type="InterPro" id="IPR036236">
    <property type="entry name" value="Znf_C2H2_sf"/>
</dbReference>
<protein>
    <recommendedName>
        <fullName evidence="6">C2H2-type domain-containing protein</fullName>
    </recommendedName>
</protein>
<dbReference type="Gene3D" id="3.30.160.60">
    <property type="entry name" value="Classic Zinc Finger"/>
    <property type="match status" value="1"/>
</dbReference>
<dbReference type="GO" id="GO:0000978">
    <property type="term" value="F:RNA polymerase II cis-regulatory region sequence-specific DNA binding"/>
    <property type="evidence" value="ECO:0007669"/>
    <property type="project" value="TreeGrafter"/>
</dbReference>
<evidence type="ECO:0000259" key="6">
    <source>
        <dbReference type="PROSITE" id="PS50157"/>
    </source>
</evidence>
<evidence type="ECO:0000256" key="3">
    <source>
        <dbReference type="ARBA" id="ARBA00022833"/>
    </source>
</evidence>
<reference evidence="7" key="1">
    <citation type="journal article" date="2020" name="Stud. Mycol.">
        <title>101 Dothideomycetes genomes: a test case for predicting lifestyles and emergence of pathogens.</title>
        <authorList>
            <person name="Haridas S."/>
            <person name="Albert R."/>
            <person name="Binder M."/>
            <person name="Bloem J."/>
            <person name="Labutti K."/>
            <person name="Salamov A."/>
            <person name="Andreopoulos B."/>
            <person name="Baker S."/>
            <person name="Barry K."/>
            <person name="Bills G."/>
            <person name="Bluhm B."/>
            <person name="Cannon C."/>
            <person name="Castanera R."/>
            <person name="Culley D."/>
            <person name="Daum C."/>
            <person name="Ezra D."/>
            <person name="Gonzalez J."/>
            <person name="Henrissat B."/>
            <person name="Kuo A."/>
            <person name="Liang C."/>
            <person name="Lipzen A."/>
            <person name="Lutzoni F."/>
            <person name="Magnuson J."/>
            <person name="Mondo S."/>
            <person name="Nolan M."/>
            <person name="Ohm R."/>
            <person name="Pangilinan J."/>
            <person name="Park H.-J."/>
            <person name="Ramirez L."/>
            <person name="Alfaro M."/>
            <person name="Sun H."/>
            <person name="Tritt A."/>
            <person name="Yoshinaga Y."/>
            <person name="Zwiers L.-H."/>
            <person name="Turgeon B."/>
            <person name="Goodwin S."/>
            <person name="Spatafora J."/>
            <person name="Crous P."/>
            <person name="Grigoriev I."/>
        </authorList>
    </citation>
    <scope>NUCLEOTIDE SEQUENCE</scope>
    <source>
        <strain evidence="7">CBS 110217</strain>
    </source>
</reference>
<dbReference type="Pfam" id="PF00096">
    <property type="entry name" value="zf-C2H2"/>
    <property type="match status" value="1"/>
</dbReference>
<accession>A0A9P4HC83</accession>
<feature type="region of interest" description="Disordered" evidence="5">
    <location>
        <begin position="1"/>
        <end position="115"/>
    </location>
</feature>
<dbReference type="AlphaFoldDB" id="A0A9P4HC83"/>
<keyword evidence="1" id="KW-0479">Metal-binding</keyword>
<comment type="caution">
    <text evidence="7">The sequence shown here is derived from an EMBL/GenBank/DDBJ whole genome shotgun (WGS) entry which is preliminary data.</text>
</comment>
<dbReference type="GO" id="GO:0008270">
    <property type="term" value="F:zinc ion binding"/>
    <property type="evidence" value="ECO:0007669"/>
    <property type="project" value="UniProtKB-KW"/>
</dbReference>
<keyword evidence="8" id="KW-1185">Reference proteome</keyword>
<evidence type="ECO:0000256" key="2">
    <source>
        <dbReference type="ARBA" id="ARBA00022771"/>
    </source>
</evidence>
<proteinExistence type="predicted"/>
<evidence type="ECO:0000256" key="5">
    <source>
        <dbReference type="SAM" id="MobiDB-lite"/>
    </source>
</evidence>
<dbReference type="OrthoDB" id="6365676at2759"/>
<feature type="compositionally biased region" description="Polar residues" evidence="5">
    <location>
        <begin position="54"/>
        <end position="69"/>
    </location>
</feature>
<feature type="compositionally biased region" description="Basic and acidic residues" evidence="5">
    <location>
        <begin position="82"/>
        <end position="94"/>
    </location>
</feature>
<evidence type="ECO:0000313" key="7">
    <source>
        <dbReference type="EMBL" id="KAF2031973.1"/>
    </source>
</evidence>
<feature type="domain" description="C2H2-type" evidence="6">
    <location>
        <begin position="151"/>
        <end position="183"/>
    </location>
</feature>
<feature type="compositionally biased region" description="Polar residues" evidence="5">
    <location>
        <begin position="28"/>
        <end position="42"/>
    </location>
</feature>
<evidence type="ECO:0000256" key="4">
    <source>
        <dbReference type="PROSITE-ProRule" id="PRU00042"/>
    </source>
</evidence>
<dbReference type="EMBL" id="ML978176">
    <property type="protein sequence ID" value="KAF2031973.1"/>
    <property type="molecule type" value="Genomic_DNA"/>
</dbReference>
<feature type="compositionally biased region" description="Polar residues" evidence="5">
    <location>
        <begin position="127"/>
        <end position="141"/>
    </location>
</feature>
<dbReference type="PANTHER" id="PTHR23235:SF120">
    <property type="entry name" value="KRUPPEL-LIKE FACTOR 15"/>
    <property type="match status" value="1"/>
</dbReference>
<organism evidence="7 8">
    <name type="scientific">Setomelanomma holmii</name>
    <dbReference type="NCBI Taxonomy" id="210430"/>
    <lineage>
        <taxon>Eukaryota</taxon>
        <taxon>Fungi</taxon>
        <taxon>Dikarya</taxon>
        <taxon>Ascomycota</taxon>
        <taxon>Pezizomycotina</taxon>
        <taxon>Dothideomycetes</taxon>
        <taxon>Pleosporomycetidae</taxon>
        <taxon>Pleosporales</taxon>
        <taxon>Pleosporineae</taxon>
        <taxon>Phaeosphaeriaceae</taxon>
        <taxon>Setomelanomma</taxon>
    </lineage>
</organism>
<dbReference type="InterPro" id="IPR013087">
    <property type="entry name" value="Znf_C2H2_type"/>
</dbReference>
<dbReference type="PROSITE" id="PS50157">
    <property type="entry name" value="ZINC_FINGER_C2H2_2"/>
    <property type="match status" value="2"/>
</dbReference>
<sequence length="320" mass="35059">MDGTNAAGRKVSLLNDNGPSSHHFVRATSITPSLPSRTSSYLGSPCHSPPTPQLVRSNSSDSNTMQSPSPITPDYNYNLYDAMDRNDLNHHDLDEGSDEFASSFLPPQPVLPYHPSQATRGAYFAQQPMSEEQATSPTAPASANGRKKNTYPCPLAARYNCNDFFTTSGHAARHAKKHTGKKDSFCPECNKAFTRKDNMEQHRRTHQNGRSAAKGGDRDVRKTKQSARTSRPKSTPLQPVQQSDLPAPLSPLSPTSSFMVPAVQRADSFSDFTMQAHYPDPSNYSMVQPYPREPASADGALMQLASTAINASEKETRESR</sequence>
<dbReference type="PROSITE" id="PS00028">
    <property type="entry name" value="ZINC_FINGER_C2H2_1"/>
    <property type="match status" value="1"/>
</dbReference>
<feature type="domain" description="C2H2-type" evidence="6">
    <location>
        <begin position="184"/>
        <end position="211"/>
    </location>
</feature>
<keyword evidence="2 4" id="KW-0863">Zinc-finger</keyword>
<evidence type="ECO:0000256" key="1">
    <source>
        <dbReference type="ARBA" id="ARBA00022723"/>
    </source>
</evidence>
<dbReference type="FunFam" id="3.30.160.60:FF:002343">
    <property type="entry name" value="Zinc finger protein 33A"/>
    <property type="match status" value="1"/>
</dbReference>